<dbReference type="PANTHER" id="PTHR47331">
    <property type="entry name" value="PHD-TYPE DOMAIN-CONTAINING PROTEIN"/>
    <property type="match status" value="1"/>
</dbReference>
<reference evidence="2" key="2">
    <citation type="submission" date="2020-09" db="EMBL/GenBank/DDBJ databases">
        <authorList>
            <person name="Kikuchi T."/>
        </authorList>
    </citation>
    <scope>NUCLEOTIDE SEQUENCE</scope>
    <source>
        <strain evidence="2">Ka4C1</strain>
    </source>
</reference>
<dbReference type="EMBL" id="CAJFDI010000002">
    <property type="protein sequence ID" value="CAD5217028.1"/>
    <property type="molecule type" value="Genomic_DNA"/>
</dbReference>
<dbReference type="Proteomes" id="UP000659654">
    <property type="component" value="Unassembled WGS sequence"/>
</dbReference>
<dbReference type="Pfam" id="PF13650">
    <property type="entry name" value="Asp_protease_2"/>
    <property type="match status" value="1"/>
</dbReference>
<protein>
    <submittedName>
        <fullName evidence="2">(pine wood nematode) hypothetical protein</fullName>
    </submittedName>
</protein>
<name>A0A1I7SGW0_BURXY</name>
<proteinExistence type="predicted"/>
<reference evidence="5" key="1">
    <citation type="submission" date="2016-11" db="UniProtKB">
        <authorList>
            <consortium name="WormBaseParasite"/>
        </authorList>
    </citation>
    <scope>IDENTIFICATION</scope>
</reference>
<evidence type="ECO:0000256" key="1">
    <source>
        <dbReference type="SAM" id="MobiDB-lite"/>
    </source>
</evidence>
<dbReference type="OrthoDB" id="8052806at2759"/>
<evidence type="ECO:0000313" key="4">
    <source>
        <dbReference type="Proteomes" id="UP000659654"/>
    </source>
</evidence>
<dbReference type="Proteomes" id="UP000095284">
    <property type="component" value="Unplaced"/>
</dbReference>
<feature type="region of interest" description="Disordered" evidence="1">
    <location>
        <begin position="54"/>
        <end position="96"/>
    </location>
</feature>
<evidence type="ECO:0000313" key="2">
    <source>
        <dbReference type="EMBL" id="CAD5217028.1"/>
    </source>
</evidence>
<gene>
    <name evidence="2" type="ORF">BXYJ_LOCUS4830</name>
</gene>
<organism evidence="3 5">
    <name type="scientific">Bursaphelenchus xylophilus</name>
    <name type="common">Pinewood nematode worm</name>
    <name type="synonym">Aphelenchoides xylophilus</name>
    <dbReference type="NCBI Taxonomy" id="6326"/>
    <lineage>
        <taxon>Eukaryota</taxon>
        <taxon>Metazoa</taxon>
        <taxon>Ecdysozoa</taxon>
        <taxon>Nematoda</taxon>
        <taxon>Chromadorea</taxon>
        <taxon>Rhabditida</taxon>
        <taxon>Tylenchina</taxon>
        <taxon>Tylenchomorpha</taxon>
        <taxon>Aphelenchoidea</taxon>
        <taxon>Aphelenchoididae</taxon>
        <taxon>Bursaphelenchus</taxon>
    </lineage>
</organism>
<keyword evidence="4" id="KW-1185">Reference proteome</keyword>
<dbReference type="PANTHER" id="PTHR47331:SF4">
    <property type="entry name" value="PEPTIDASE S1 DOMAIN-CONTAINING PROTEIN"/>
    <property type="match status" value="1"/>
</dbReference>
<dbReference type="EMBL" id="CAJFCV020000002">
    <property type="protein sequence ID" value="CAG9100389.1"/>
    <property type="molecule type" value="Genomic_DNA"/>
</dbReference>
<accession>A0A1I7SGW0</accession>
<sequence length="497" mass="56385">MIPEQSLSFIMNRPLYTIKEADPVDLCRWAAEEFRQFRTARALAKDVASFAKDRSFRRDKPTTSQPVRSNPGLAPPVKGNDNVKGSEQTHRKPGPSQKLRYPCAFCQEDHRTATCRANVDLQTRKSRATAAGLCNTCLRRKHDGKCNLFPCRRCSQLHHSVFCHLPAPPENQGEERKQMQKPSQPGAYITLGGDPVIMPTHRKSMLPTLQAKLKAKTNTSKPVELLVALDSHAHFNFITTDAAKKLGLRLSDPITTTIHGFGANTTTRAMCVTEAFVELNDGSLHPVTLWVTDQFIKPYPVLNGLPQTEESLLRFKLPNPIPLKEPDVLFGINEVTEFQTTFTTLTHPSNLRVVRSRIGLTLSGTIISPFPSEITALLTLVETPPDMDVEDAWFNQLCSVQHLGIHEKDFFHTEEDEVVKKFHQTMKRDSEGRFQVYYPIKDSIRELQSHFSVALARLKSFQQKMVKHPEIWKTILETVHSIPNFFRRRSVSKKMKN</sequence>
<dbReference type="Proteomes" id="UP000582659">
    <property type="component" value="Unassembled WGS sequence"/>
</dbReference>
<evidence type="ECO:0000313" key="5">
    <source>
        <dbReference type="WBParaSite" id="BXY_1227500.1"/>
    </source>
</evidence>
<dbReference type="SMR" id="A0A1I7SGW0"/>
<evidence type="ECO:0000313" key="3">
    <source>
        <dbReference type="Proteomes" id="UP000095284"/>
    </source>
</evidence>
<dbReference type="AlphaFoldDB" id="A0A1I7SGW0"/>
<dbReference type="WBParaSite" id="BXY_1227500.1">
    <property type="protein sequence ID" value="BXY_1227500.1"/>
    <property type="gene ID" value="BXY_1227500"/>
</dbReference>